<dbReference type="Proteomes" id="UP000001108">
    <property type="component" value="Chromosome"/>
</dbReference>
<dbReference type="AlphaFoldDB" id="A6U8V2"/>
<evidence type="ECO:0000313" key="3">
    <source>
        <dbReference type="Proteomes" id="UP000001108"/>
    </source>
</evidence>
<reference evidence="2 3" key="2">
    <citation type="journal article" date="2010" name="Stand. Genomic Sci.">
        <title>Complete genome sequence of the Medicago microsymbiont Ensifer (Sinorhizobium) medicae strain WSM419.</title>
        <authorList>
            <person name="Reeve W."/>
            <person name="Chain P."/>
            <person name="O'Hara G."/>
            <person name="Ardley J."/>
            <person name="Nandesena K."/>
            <person name="Brau L."/>
            <person name="Tiwari R."/>
            <person name="Malfatti S."/>
            <person name="Kiss H."/>
            <person name="Lapidus A."/>
            <person name="Copeland A."/>
            <person name="Nolan M."/>
            <person name="Land M."/>
            <person name="Hauser L."/>
            <person name="Chang Y.J."/>
            <person name="Ivanova N."/>
            <person name="Mavromatis K."/>
            <person name="Markowitz V."/>
            <person name="Kyrpides N."/>
            <person name="Gollagher M."/>
            <person name="Yates R."/>
            <person name="Dilworth M."/>
            <person name="Howieson J."/>
        </authorList>
    </citation>
    <scope>NUCLEOTIDE SEQUENCE [LARGE SCALE GENOMIC DNA]</scope>
    <source>
        <strain evidence="2 3">WSM419</strain>
    </source>
</reference>
<proteinExistence type="predicted"/>
<evidence type="ECO:0008006" key="4">
    <source>
        <dbReference type="Google" id="ProtNLM"/>
    </source>
</evidence>
<keyword evidence="1" id="KW-0175">Coiled coil</keyword>
<dbReference type="EMBL" id="CP000738">
    <property type="protein sequence ID" value="ABR60082.1"/>
    <property type="molecule type" value="Genomic_DNA"/>
</dbReference>
<protein>
    <recommendedName>
        <fullName evidence="4">Nucleotidyltransferase</fullName>
    </recommendedName>
</protein>
<dbReference type="OrthoDB" id="1118920at2"/>
<dbReference type="STRING" id="366394.Smed_1232"/>
<dbReference type="PATRIC" id="fig|366394.8.peg.4363"/>
<evidence type="ECO:0000256" key="1">
    <source>
        <dbReference type="SAM" id="Coils"/>
    </source>
</evidence>
<dbReference type="RefSeq" id="WP_011975394.1">
    <property type="nucleotide sequence ID" value="NC_009636.1"/>
</dbReference>
<reference evidence="3" key="1">
    <citation type="submission" date="2007-06" db="EMBL/GenBank/DDBJ databases">
        <title>Complete sequence of Sinorhizobium medicae WSM419 chromosome.</title>
        <authorList>
            <consortium name="US DOE Joint Genome Institute"/>
            <person name="Copeland A."/>
            <person name="Lucas S."/>
            <person name="Lapidus A."/>
            <person name="Barry K."/>
            <person name="Glavina del Rio T."/>
            <person name="Dalin E."/>
            <person name="Tice H."/>
            <person name="Pitluck S."/>
            <person name="Chain P."/>
            <person name="Malfatti S."/>
            <person name="Shin M."/>
            <person name="Vergez L."/>
            <person name="Schmutz J."/>
            <person name="Larimer F."/>
            <person name="Land M."/>
            <person name="Hauser L."/>
            <person name="Kyrpides N."/>
            <person name="Mikhailova N."/>
            <person name="Reeve W.G."/>
            <person name="Richardson P."/>
        </authorList>
    </citation>
    <scope>NUCLEOTIDE SEQUENCE [LARGE SCALE GENOMIC DNA]</scope>
    <source>
        <strain evidence="3">WSM419</strain>
    </source>
</reference>
<feature type="coiled-coil region" evidence="1">
    <location>
        <begin position="293"/>
        <end position="320"/>
    </location>
</feature>
<dbReference type="HOGENOM" id="CLU_658376_0_0_5"/>
<dbReference type="eggNOG" id="ENOG502ZAFG">
    <property type="taxonomic scope" value="Bacteria"/>
</dbReference>
<organism evidence="2 3">
    <name type="scientific">Sinorhizobium medicae (strain WSM419)</name>
    <name type="common">Ensifer medicae</name>
    <dbReference type="NCBI Taxonomy" id="366394"/>
    <lineage>
        <taxon>Bacteria</taxon>
        <taxon>Pseudomonadati</taxon>
        <taxon>Pseudomonadota</taxon>
        <taxon>Alphaproteobacteria</taxon>
        <taxon>Hyphomicrobiales</taxon>
        <taxon>Rhizobiaceae</taxon>
        <taxon>Sinorhizobium/Ensifer group</taxon>
        <taxon>Sinorhizobium</taxon>
    </lineage>
</organism>
<dbReference type="Pfam" id="PF18144">
    <property type="entry name" value="SMODS"/>
    <property type="match status" value="1"/>
</dbReference>
<dbReference type="KEGG" id="smd:Smed_1232"/>
<evidence type="ECO:0000313" key="2">
    <source>
        <dbReference type="EMBL" id="ABR60082.1"/>
    </source>
</evidence>
<gene>
    <name evidence="2" type="ordered locus">Smed_1232</name>
</gene>
<name>A6U8V2_SINMW</name>
<accession>A6U8V2</accession>
<sequence>MIRRGDSRNEVERERSIEGDNGMGILINLDLAATIDPLDGILIDIARRIQVPKTKHEDAADHFLGLCAHVDRQGSPLEGKVIECYPSGSFSIAAAIYSRVKSMQHDVDVVVEVDFPIGTDPEWMLDKLYEAVKGDAGSRYYDFKVARNSRCVTVTYPDGVTVDLMPVARILGGPERSGVLFHHNAKRAEKYRKEVNPKAFTLHFNARIKSSDVFASRYRTRRLLSDGLLQERAETQPMPEHVPIEEKSPRLVAIQLLKRFRDIQFRGRDGRCPPSVVIAAMALDAGQMSDSLCDELIAIATHMQREIEEAERDLSKLVVANPAHPVDIFTDRWPEDRSAQRLWRDDLIRLVRHLRTLRGRDWDPRQLKNVLQELFGETPAERAFEDHYRGQSALAKQNMLGITRSGAVRSAIATPAISSGLIVPARANTDMGGYIEDPVD</sequence>